<proteinExistence type="predicted"/>
<keyword evidence="1" id="KW-0175">Coiled coil</keyword>
<feature type="coiled-coil region" evidence="1">
    <location>
        <begin position="96"/>
        <end position="162"/>
    </location>
</feature>
<dbReference type="Proteomes" id="UP000288216">
    <property type="component" value="Unassembled WGS sequence"/>
</dbReference>
<name>A0A401NQD9_SCYTO</name>
<dbReference type="InterPro" id="IPR001322">
    <property type="entry name" value="Lamin_tail_dom"/>
</dbReference>
<dbReference type="PANTHER" id="PTHR47012">
    <property type="entry name" value="LAMIN TAIL DOMAIN-CONTAINING PROTEIN 1"/>
    <property type="match status" value="1"/>
</dbReference>
<comment type="caution">
    <text evidence="4">The sequence shown here is derived from an EMBL/GenBank/DDBJ whole genome shotgun (WGS) entry which is preliminary data.</text>
</comment>
<reference evidence="4 5" key="1">
    <citation type="journal article" date="2018" name="Nat. Ecol. Evol.">
        <title>Shark genomes provide insights into elasmobranch evolution and the origin of vertebrates.</title>
        <authorList>
            <person name="Hara Y"/>
            <person name="Yamaguchi K"/>
            <person name="Onimaru K"/>
            <person name="Kadota M"/>
            <person name="Koyanagi M"/>
            <person name="Keeley SD"/>
            <person name="Tatsumi K"/>
            <person name="Tanaka K"/>
            <person name="Motone F"/>
            <person name="Kageyama Y"/>
            <person name="Nozu R"/>
            <person name="Adachi N"/>
            <person name="Nishimura O"/>
            <person name="Nakagawa R"/>
            <person name="Tanegashima C"/>
            <person name="Kiyatake I"/>
            <person name="Matsumoto R"/>
            <person name="Murakumo K"/>
            <person name="Nishida K"/>
            <person name="Terakita A"/>
            <person name="Kuratani S"/>
            <person name="Sato K"/>
            <person name="Hyodo S Kuraku.S."/>
        </authorList>
    </citation>
    <scope>NUCLEOTIDE SEQUENCE [LARGE SCALE GENOMIC DNA]</scope>
</reference>
<evidence type="ECO:0000256" key="1">
    <source>
        <dbReference type="SAM" id="Coils"/>
    </source>
</evidence>
<protein>
    <recommendedName>
        <fullName evidence="3">LTD domain-containing protein</fullName>
    </recommendedName>
</protein>
<evidence type="ECO:0000313" key="5">
    <source>
        <dbReference type="Proteomes" id="UP000288216"/>
    </source>
</evidence>
<evidence type="ECO:0000313" key="4">
    <source>
        <dbReference type="EMBL" id="GCB63062.1"/>
    </source>
</evidence>
<dbReference type="SUPFAM" id="SSF74853">
    <property type="entry name" value="Lamin A/C globular tail domain"/>
    <property type="match status" value="1"/>
</dbReference>
<dbReference type="GO" id="GO:0005635">
    <property type="term" value="C:nuclear envelope"/>
    <property type="evidence" value="ECO:0007669"/>
    <property type="project" value="TreeGrafter"/>
</dbReference>
<evidence type="ECO:0000259" key="3">
    <source>
        <dbReference type="PROSITE" id="PS51841"/>
    </source>
</evidence>
<feature type="domain" description="LTD" evidence="3">
    <location>
        <begin position="418"/>
        <end position="536"/>
    </location>
</feature>
<dbReference type="STRING" id="75743.A0A401NQD9"/>
<dbReference type="Pfam" id="PF00932">
    <property type="entry name" value="LTD"/>
    <property type="match status" value="1"/>
</dbReference>
<feature type="region of interest" description="Disordered" evidence="2">
    <location>
        <begin position="1"/>
        <end position="47"/>
    </location>
</feature>
<accession>A0A401NQD9</accession>
<dbReference type="InterPro" id="IPR036415">
    <property type="entry name" value="Lamin_tail_dom_sf"/>
</dbReference>
<gene>
    <name evidence="4" type="ORF">scyTo_0007328</name>
</gene>
<dbReference type="OMA" id="MGQGKDY"/>
<dbReference type="EMBL" id="BFAA01002631">
    <property type="protein sequence ID" value="GCB63062.1"/>
    <property type="molecule type" value="Genomic_DNA"/>
</dbReference>
<dbReference type="OrthoDB" id="9949054at2759"/>
<dbReference type="PROSITE" id="PS51841">
    <property type="entry name" value="LTD"/>
    <property type="match status" value="1"/>
</dbReference>
<sequence length="591" mass="67776">MHTGTDRWMADRYRQVNRQRDRQTDEQTQEKVPSAGPGAEGGAANRMAGCGSIGQMTEKAQLQDLNERFCRYVENVKNITDQIGMASDTSNDLKRIQELEEEMVAARNMYNKEIQALHDKLDQNNKERMQIEMNNLRNSQLIAEFRESILALNAAMLQKEEEKKSMELLLCQKDAELRELLTKSSNPSSEVDDLKRELEKLRCSLDDIQKKYEVEHKQNMELQCTVQQLRYKLDRQQENHCQDMICMREKAAEADAMIQELEQKLRNPQDDGGALKMLQKIREGNEAEMRQYQRQTEQAYNQNIMDLTMCLNKERIQLEQVQEENQCLRQHINNLSTEIKMLQTKLIAEEENKIALIDKLNCEQQKNQQHINDLKMRLEEMEDLLLAKMKELSSRKDISLQGDISAFKCMLESEERRLSDSNQSHTMGNMKIIEVATNGHFVRLLNISLDTEEDIGSYALQQNIDGHPVTVYRFPPRTRVNAGSGVTVWAAAAKVPHNPPKDFLLKESNKFGTGPECTTILCKPNGQAVAWFTPAPRSSKLNNPCNGGKFTDYEHPFSAAHDSQLNFQSDKGNGEIAANTCQFLPEALPMK</sequence>
<dbReference type="AlphaFoldDB" id="A0A401NQD9"/>
<evidence type="ECO:0000256" key="2">
    <source>
        <dbReference type="SAM" id="MobiDB-lite"/>
    </source>
</evidence>
<keyword evidence="5" id="KW-1185">Reference proteome</keyword>
<dbReference type="GO" id="GO:0005737">
    <property type="term" value="C:cytoplasm"/>
    <property type="evidence" value="ECO:0007669"/>
    <property type="project" value="TreeGrafter"/>
</dbReference>
<feature type="compositionally biased region" description="Basic and acidic residues" evidence="2">
    <location>
        <begin position="1"/>
        <end position="29"/>
    </location>
</feature>
<feature type="coiled-coil region" evidence="1">
    <location>
        <begin position="191"/>
        <end position="391"/>
    </location>
</feature>
<dbReference type="Gene3D" id="2.60.40.1260">
    <property type="entry name" value="Lamin Tail domain"/>
    <property type="match status" value="1"/>
</dbReference>
<dbReference type="PANTHER" id="PTHR47012:SF3">
    <property type="entry name" value="LAMIN TAIL DOMAIN CONTAINING 1"/>
    <property type="match status" value="1"/>
</dbReference>
<organism evidence="4 5">
    <name type="scientific">Scyliorhinus torazame</name>
    <name type="common">Cloudy catshark</name>
    <name type="synonym">Catulus torazame</name>
    <dbReference type="NCBI Taxonomy" id="75743"/>
    <lineage>
        <taxon>Eukaryota</taxon>
        <taxon>Metazoa</taxon>
        <taxon>Chordata</taxon>
        <taxon>Craniata</taxon>
        <taxon>Vertebrata</taxon>
        <taxon>Chondrichthyes</taxon>
        <taxon>Elasmobranchii</taxon>
        <taxon>Galeomorphii</taxon>
        <taxon>Galeoidea</taxon>
        <taxon>Carcharhiniformes</taxon>
        <taxon>Scyliorhinidae</taxon>
        <taxon>Scyliorhinus</taxon>
    </lineage>
</organism>
<dbReference type="InterPro" id="IPR042840">
    <property type="entry name" value="LMNTD1"/>
</dbReference>